<dbReference type="GO" id="GO:0006749">
    <property type="term" value="P:glutathione metabolic process"/>
    <property type="evidence" value="ECO:0007669"/>
    <property type="project" value="TreeGrafter"/>
</dbReference>
<proteinExistence type="predicted"/>
<sequence length="640" mass="71345">MSVNQSLPDYVREHNIDQITLDIIENALQNIRYEMDRVLVTTAVSPIIREQEDQFPLITDKKGRMVVGQFGSAIDTILEHSSYEISDLKDGDVIALNDPYMCEGTVSHLPDFLILKPIFFEDKLIGYSSQWGNLMDVGGKTEGSIPISARSVLEEGIRMPPVMLYKEGTLNEELLKMFTHNTRLPEQAEADIKALVAGTTVGAERVKELCQRFGKDVYMEACDAILDRTRSGVIDLICTHLPDGKKFEFEDYADDDGLGYGPVKLKLTMYRDGEVLNFDWAGSDPQVQGPINFYLNPEMFKMFGGIFLIMAYAPNLVFNDGYYDVINVNIPEGSILRPEYPAPLSNRLVVMARHFDVLQGVFSKALDSFSVSGSYGTSPNFVYAGKDSNGMPFQTMEILYGGVPARPMGDGVDGHSWWPEFRAVSAEYMEKYYPLQINEYQANIDSGGSGEFRGGNGIKKTYTFLEDGHITFQDDRAHTYPFGVEGGKHGAPSQKLLIRKKDGSRVKLPSKVENVPVFKGDQLIFITAGSGGLGDPLKRDAEHVVKEVRRGLISKERALNGYGVVINEDETLNPAETERKRNELTNQQSGNTQLFDNGPIPEIEKLRTEIADTRRSFDAWLSDEDVSNAESAMKSGVSKE</sequence>
<evidence type="ECO:0000313" key="4">
    <source>
        <dbReference type="Proteomes" id="UP000595823"/>
    </source>
</evidence>
<feature type="region of interest" description="Disordered" evidence="1">
    <location>
        <begin position="581"/>
        <end position="601"/>
    </location>
</feature>
<dbReference type="GO" id="GO:0017168">
    <property type="term" value="F:5-oxoprolinase (ATP-hydrolyzing) activity"/>
    <property type="evidence" value="ECO:0007669"/>
    <property type="project" value="TreeGrafter"/>
</dbReference>
<evidence type="ECO:0000256" key="1">
    <source>
        <dbReference type="SAM" id="MobiDB-lite"/>
    </source>
</evidence>
<dbReference type="InterPro" id="IPR003692">
    <property type="entry name" value="Hydantoinase_B"/>
</dbReference>
<name>A0A7T6Z6F7_9BACI</name>
<accession>A0A7T6Z6F7</accession>
<organism evidence="3 4">
    <name type="scientific">Salicibibacter cibarius</name>
    <dbReference type="NCBI Taxonomy" id="2743000"/>
    <lineage>
        <taxon>Bacteria</taxon>
        <taxon>Bacillati</taxon>
        <taxon>Bacillota</taxon>
        <taxon>Bacilli</taxon>
        <taxon>Bacillales</taxon>
        <taxon>Bacillaceae</taxon>
        <taxon>Salicibibacter</taxon>
    </lineage>
</organism>
<dbReference type="KEGG" id="scia:HUG15_20980"/>
<dbReference type="Pfam" id="PF02538">
    <property type="entry name" value="Hydantoinase_B"/>
    <property type="match status" value="1"/>
</dbReference>
<evidence type="ECO:0000313" key="3">
    <source>
        <dbReference type="EMBL" id="QQK77806.1"/>
    </source>
</evidence>
<protein>
    <submittedName>
        <fullName evidence="3">Hydantoinase B/oxoprolinase family protein</fullName>
    </submittedName>
</protein>
<feature type="compositionally biased region" description="Polar residues" evidence="1">
    <location>
        <begin position="584"/>
        <end position="595"/>
    </location>
</feature>
<dbReference type="PANTHER" id="PTHR11365:SF23">
    <property type="entry name" value="HYPOTHETICAL 5-OXOPROLINASE (EUROFUNG)-RELATED"/>
    <property type="match status" value="1"/>
</dbReference>
<dbReference type="EMBL" id="CP054705">
    <property type="protein sequence ID" value="QQK77806.1"/>
    <property type="molecule type" value="Genomic_DNA"/>
</dbReference>
<keyword evidence="4" id="KW-1185">Reference proteome</keyword>
<dbReference type="Proteomes" id="UP000595823">
    <property type="component" value="Chromosome"/>
</dbReference>
<dbReference type="InterPro" id="IPR045079">
    <property type="entry name" value="Oxoprolinase-like"/>
</dbReference>
<reference evidence="3 4" key="1">
    <citation type="submission" date="2020-06" db="EMBL/GenBank/DDBJ databases">
        <title>Genomic analysis of Salicibibacter sp. NKC5-3.</title>
        <authorList>
            <person name="Oh Y.J."/>
        </authorList>
    </citation>
    <scope>NUCLEOTIDE SEQUENCE [LARGE SCALE GENOMIC DNA]</scope>
    <source>
        <strain evidence="3 4">NKC5-3</strain>
    </source>
</reference>
<feature type="domain" description="Hydantoinase B/oxoprolinase" evidence="2">
    <location>
        <begin position="17"/>
        <end position="536"/>
    </location>
</feature>
<dbReference type="PANTHER" id="PTHR11365">
    <property type="entry name" value="5-OXOPROLINASE RELATED"/>
    <property type="match status" value="1"/>
</dbReference>
<dbReference type="GO" id="GO:0005829">
    <property type="term" value="C:cytosol"/>
    <property type="evidence" value="ECO:0007669"/>
    <property type="project" value="TreeGrafter"/>
</dbReference>
<dbReference type="RefSeq" id="WP_200125495.1">
    <property type="nucleotide sequence ID" value="NZ_CP054705.1"/>
</dbReference>
<dbReference type="AlphaFoldDB" id="A0A7T6Z6F7"/>
<evidence type="ECO:0000259" key="2">
    <source>
        <dbReference type="Pfam" id="PF02538"/>
    </source>
</evidence>
<gene>
    <name evidence="3" type="ORF">HUG15_20980</name>
</gene>